<evidence type="ECO:0000313" key="4">
    <source>
        <dbReference type="Proteomes" id="UP000465846"/>
    </source>
</evidence>
<gene>
    <name evidence="3" type="ORF">G3I44_00035</name>
</gene>
<evidence type="ECO:0000256" key="1">
    <source>
        <dbReference type="SAM" id="MobiDB-lite"/>
    </source>
</evidence>
<sequence length="324" mass="34664">MSSHPSPGTAKACEDINARAFTVGNHIAFNHGEYDPSSAEGQHILAHELAHVRQQTGGAVSMLPQEGSLEIDPDPRLEREAEETAQQVMSDGPVVLSRMGMDVHIQRAASGYHGSRRATKEDWQTPGTSESAHETLSADELSKRVAELEQQVQANEKRSKQNNEGLSNVQEELNTKIEDNTKTLENHAEQLGTTNEKLSDLKSEVDSGIGETVAGAIGGSLSAGVTALGRAATTDTVQQGIENGDAVLDVLGPIGDAMASSPEMAATASVATMMAFSVSAAGIGSKKLFEQIKERFFGDKTDESEQFEREEESDQDDLLKKFGL</sequence>
<feature type="region of interest" description="Disordered" evidence="1">
    <location>
        <begin position="108"/>
        <end position="169"/>
    </location>
</feature>
<feature type="domain" description="eCIS core" evidence="2">
    <location>
        <begin position="4"/>
        <end position="58"/>
    </location>
</feature>
<dbReference type="Proteomes" id="UP000465846">
    <property type="component" value="Chromosome"/>
</dbReference>
<dbReference type="EMBL" id="CP048739">
    <property type="protein sequence ID" value="QIB72816.1"/>
    <property type="molecule type" value="Genomic_DNA"/>
</dbReference>
<dbReference type="InterPro" id="IPR025295">
    <property type="entry name" value="eCIS_core_dom"/>
</dbReference>
<evidence type="ECO:0000313" key="3">
    <source>
        <dbReference type="EMBL" id="QIB72816.1"/>
    </source>
</evidence>
<reference evidence="3 4" key="1">
    <citation type="submission" date="2020-02" db="EMBL/GenBank/DDBJ databases">
        <title>Whole genome sequence of Halogeometricum borinquense strain wsp4.</title>
        <authorList>
            <person name="Verma D.K."/>
            <person name="Gopal K."/>
            <person name="Prasad E.S."/>
        </authorList>
    </citation>
    <scope>NUCLEOTIDE SEQUENCE [LARGE SCALE GENOMIC DNA]</scope>
    <source>
        <strain evidence="4">wsp4</strain>
    </source>
</reference>
<proteinExistence type="predicted"/>
<feature type="region of interest" description="Disordered" evidence="1">
    <location>
        <begin position="300"/>
        <end position="324"/>
    </location>
</feature>
<protein>
    <submittedName>
        <fullName evidence="3">DUF4157 domain-containing protein</fullName>
    </submittedName>
</protein>
<organism evidence="3 4">
    <name type="scientific">Halogeometricum borinquense</name>
    <dbReference type="NCBI Taxonomy" id="60847"/>
    <lineage>
        <taxon>Archaea</taxon>
        <taxon>Methanobacteriati</taxon>
        <taxon>Methanobacteriota</taxon>
        <taxon>Stenosarchaea group</taxon>
        <taxon>Halobacteria</taxon>
        <taxon>Halobacteriales</taxon>
        <taxon>Haloferacaceae</taxon>
        <taxon>Halogeometricum</taxon>
    </lineage>
</organism>
<accession>A0A6C0UC16</accession>
<dbReference type="Pfam" id="PF13699">
    <property type="entry name" value="eCIS_core"/>
    <property type="match status" value="1"/>
</dbReference>
<name>A0A6C0UC16_9EURY</name>
<dbReference type="AlphaFoldDB" id="A0A6C0UC16"/>
<evidence type="ECO:0000259" key="2">
    <source>
        <dbReference type="Pfam" id="PF13699"/>
    </source>
</evidence>